<sequence>MALYGVINLSVIFVQRERICIAVYHAFCFA</sequence>
<gene>
    <name evidence="1" type="ORF">ES1_11910</name>
</gene>
<accession>D4MKC1</accession>
<protein>
    <submittedName>
        <fullName evidence="1">Uncharacterized protein</fullName>
    </submittedName>
</protein>
<dbReference type="HOGENOM" id="CLU_3403616_0_0_9"/>
<evidence type="ECO:0000313" key="2">
    <source>
        <dbReference type="Proteomes" id="UP000007050"/>
    </source>
</evidence>
<proteinExistence type="predicted"/>
<dbReference type="Proteomes" id="UP000007050">
    <property type="component" value="Chromosome"/>
</dbReference>
<reference evidence="1 2" key="1">
    <citation type="submission" date="2010-03" db="EMBL/GenBank/DDBJ databases">
        <title>The genome sequence of Eubacterium siraeum V10Sc8a.</title>
        <authorList>
            <consortium name="metaHIT consortium -- http://www.metahit.eu/"/>
            <person name="Pajon A."/>
            <person name="Turner K."/>
            <person name="Parkhill J."/>
            <person name="Duncan S."/>
            <person name="Flint H."/>
        </authorList>
    </citation>
    <scope>NUCLEOTIDE SEQUENCE [LARGE SCALE GENOMIC DNA]</scope>
    <source>
        <strain evidence="1 2">V10Sc8a</strain>
    </source>
</reference>
<dbReference type="KEGG" id="esr:ES1_11910"/>
<name>D4MKC1_9FIRM</name>
<dbReference type="AlphaFoldDB" id="D4MKC1"/>
<dbReference type="EMBL" id="FP929059">
    <property type="protein sequence ID" value="CBL34204.1"/>
    <property type="molecule type" value="Genomic_DNA"/>
</dbReference>
<evidence type="ECO:0000313" key="1">
    <source>
        <dbReference type="EMBL" id="CBL34204.1"/>
    </source>
</evidence>
<reference evidence="1 2" key="2">
    <citation type="submission" date="2010-03" db="EMBL/GenBank/DDBJ databases">
        <authorList>
            <person name="Pajon A."/>
        </authorList>
    </citation>
    <scope>NUCLEOTIDE SEQUENCE [LARGE SCALE GENOMIC DNA]</scope>
    <source>
        <strain evidence="1 2">V10Sc8a</strain>
    </source>
</reference>
<organism evidence="1 2">
    <name type="scientific">[Eubacterium] siraeum V10Sc8a</name>
    <dbReference type="NCBI Taxonomy" id="717961"/>
    <lineage>
        <taxon>Bacteria</taxon>
        <taxon>Bacillati</taxon>
        <taxon>Bacillota</taxon>
        <taxon>Clostridia</taxon>
        <taxon>Eubacteriales</taxon>
        <taxon>Oscillospiraceae</taxon>
        <taxon>Oscillospiraceae incertae sedis</taxon>
    </lineage>
</organism>
<dbReference type="BioCyc" id="ESIR717961:G136L-971-MONOMER"/>